<dbReference type="InterPro" id="IPR013783">
    <property type="entry name" value="Ig-like_fold"/>
</dbReference>
<protein>
    <submittedName>
        <fullName evidence="4">Uncharacterized protein LOC121880950</fullName>
    </submittedName>
</protein>
<keyword evidence="1" id="KW-0812">Transmembrane</keyword>
<dbReference type="SMART" id="SM00409">
    <property type="entry name" value="IG"/>
    <property type="match status" value="1"/>
</dbReference>
<dbReference type="Proteomes" id="UP001314229">
    <property type="component" value="Unassembled WGS sequence"/>
</dbReference>
<dbReference type="SUPFAM" id="SSF48726">
    <property type="entry name" value="Immunoglobulin"/>
    <property type="match status" value="1"/>
</dbReference>
<dbReference type="Gene3D" id="2.60.40.10">
    <property type="entry name" value="Immunoglobulins"/>
    <property type="match status" value="1"/>
</dbReference>
<dbReference type="AlphaFoldDB" id="A0AAV1PJ92"/>
<dbReference type="InterPro" id="IPR036179">
    <property type="entry name" value="Ig-like_dom_sf"/>
</dbReference>
<proteinExistence type="predicted"/>
<keyword evidence="1" id="KW-0472">Membrane</keyword>
<name>A0AAV1PJ92_SCOSC</name>
<dbReference type="PROSITE" id="PS50835">
    <property type="entry name" value="IG_LIKE"/>
    <property type="match status" value="1"/>
</dbReference>
<accession>A0AAV1PJ92</accession>
<evidence type="ECO:0000256" key="1">
    <source>
        <dbReference type="SAM" id="Phobius"/>
    </source>
</evidence>
<evidence type="ECO:0000313" key="4">
    <source>
        <dbReference type="EMBL" id="CAK6971495.1"/>
    </source>
</evidence>
<evidence type="ECO:0000259" key="3">
    <source>
        <dbReference type="PROSITE" id="PS50835"/>
    </source>
</evidence>
<feature type="chain" id="PRO_5043584161" evidence="2">
    <location>
        <begin position="17"/>
        <end position="228"/>
    </location>
</feature>
<organism evidence="4 5">
    <name type="scientific">Scomber scombrus</name>
    <name type="common">Atlantic mackerel</name>
    <name type="synonym">Scomber vernalis</name>
    <dbReference type="NCBI Taxonomy" id="13677"/>
    <lineage>
        <taxon>Eukaryota</taxon>
        <taxon>Metazoa</taxon>
        <taxon>Chordata</taxon>
        <taxon>Craniata</taxon>
        <taxon>Vertebrata</taxon>
        <taxon>Euteleostomi</taxon>
        <taxon>Actinopterygii</taxon>
        <taxon>Neopterygii</taxon>
        <taxon>Teleostei</taxon>
        <taxon>Neoteleostei</taxon>
        <taxon>Acanthomorphata</taxon>
        <taxon>Pelagiaria</taxon>
        <taxon>Scombriformes</taxon>
        <taxon>Scombridae</taxon>
        <taxon>Scomber</taxon>
    </lineage>
</organism>
<gene>
    <name evidence="4" type="ORF">FSCOSCO3_A019405</name>
</gene>
<feature type="transmembrane region" description="Helical" evidence="1">
    <location>
        <begin position="138"/>
        <end position="162"/>
    </location>
</feature>
<feature type="signal peptide" evidence="2">
    <location>
        <begin position="1"/>
        <end position="16"/>
    </location>
</feature>
<dbReference type="Pfam" id="PF13927">
    <property type="entry name" value="Ig_3"/>
    <property type="match status" value="1"/>
</dbReference>
<dbReference type="InterPro" id="IPR003599">
    <property type="entry name" value="Ig_sub"/>
</dbReference>
<keyword evidence="2" id="KW-0732">Signal</keyword>
<comment type="caution">
    <text evidence="4">The sequence shown here is derived from an EMBL/GenBank/DDBJ whole genome shotgun (WGS) entry which is preliminary data.</text>
</comment>
<dbReference type="EMBL" id="CAWUFR010000178">
    <property type="protein sequence ID" value="CAK6971495.1"/>
    <property type="molecule type" value="Genomic_DNA"/>
</dbReference>
<reference evidence="4 5" key="1">
    <citation type="submission" date="2024-01" db="EMBL/GenBank/DDBJ databases">
        <authorList>
            <person name="Alioto T."/>
            <person name="Alioto T."/>
            <person name="Gomez Garrido J."/>
        </authorList>
    </citation>
    <scope>NUCLEOTIDE SEQUENCE [LARGE SCALE GENOMIC DNA]</scope>
</reference>
<evidence type="ECO:0000256" key="2">
    <source>
        <dbReference type="SAM" id="SignalP"/>
    </source>
</evidence>
<dbReference type="InterPro" id="IPR007110">
    <property type="entry name" value="Ig-like_dom"/>
</dbReference>
<keyword evidence="1" id="KW-1133">Transmembrane helix</keyword>
<feature type="domain" description="Ig-like" evidence="3">
    <location>
        <begin position="37"/>
        <end position="120"/>
    </location>
</feature>
<keyword evidence="5" id="KW-1185">Reference proteome</keyword>
<evidence type="ECO:0000313" key="5">
    <source>
        <dbReference type="Proteomes" id="UP001314229"/>
    </source>
</evidence>
<sequence length="228" mass="25374">MLLFSFLLLFLSESTGVSPYVTTSWPTLYTSQDTNTPTLEEELSALQLIAEPDYPVAAGQSVHLHCMASTMPRVVSWSWQRRENQTWQKVGSGRDLTLTEPDQSGQYRCYAMSNSFQRVSPEHTVYIISTHATVGEKLGIAAFVISLLSFIINFAVMSWLGWQRFSDKLSTSNTPAKCFPGPQKAPKECLPQTDGDGDVYMNYTNTNQAYTDLDPAKITGNNVYASLS</sequence>